<keyword evidence="1" id="KW-0479">Metal-binding</keyword>
<evidence type="ECO:0000313" key="5">
    <source>
        <dbReference type="Proteomes" id="UP001162834"/>
    </source>
</evidence>
<dbReference type="Pfam" id="PF07687">
    <property type="entry name" value="M20_dimer"/>
    <property type="match status" value="1"/>
</dbReference>
<dbReference type="InterPro" id="IPR011650">
    <property type="entry name" value="Peptidase_M20_dimer"/>
</dbReference>
<dbReference type="SUPFAM" id="SSF53187">
    <property type="entry name" value="Zn-dependent exopeptidases"/>
    <property type="match status" value="1"/>
</dbReference>
<keyword evidence="5" id="KW-1185">Reference proteome</keyword>
<reference evidence="4" key="1">
    <citation type="journal article" date="2022" name="Int. J. Syst. Evol. Microbiol.">
        <title>Pseudomonas aegrilactucae sp. nov. and Pseudomonas morbosilactucae sp. nov., pathogens causing bacterial rot of lettuce in Japan.</title>
        <authorList>
            <person name="Sawada H."/>
            <person name="Fujikawa T."/>
            <person name="Satou M."/>
        </authorList>
    </citation>
    <scope>NUCLEOTIDE SEQUENCE</scope>
    <source>
        <strain evidence="4">0166_1</strain>
    </source>
</reference>
<dbReference type="EC" id="3.5.1.18" evidence="4"/>
<dbReference type="Gene3D" id="3.40.630.10">
    <property type="entry name" value="Zn peptidases"/>
    <property type="match status" value="1"/>
</dbReference>
<protein>
    <submittedName>
        <fullName evidence="4">Succinyl-diaminopimelate desuccinylase</fullName>
        <ecNumber evidence="4">3.5.1.18</ecNumber>
    </submittedName>
</protein>
<dbReference type="GO" id="GO:0009014">
    <property type="term" value="F:succinyl-diaminopimelate desuccinylase activity"/>
    <property type="evidence" value="ECO:0007669"/>
    <property type="project" value="UniProtKB-EC"/>
</dbReference>
<evidence type="ECO:0000259" key="3">
    <source>
        <dbReference type="Pfam" id="PF07687"/>
    </source>
</evidence>
<dbReference type="PANTHER" id="PTHR43808">
    <property type="entry name" value="ACETYLORNITHINE DEACETYLASE"/>
    <property type="match status" value="1"/>
</dbReference>
<dbReference type="KEGG" id="sbae:DSM104329_01463"/>
<dbReference type="InterPro" id="IPR002933">
    <property type="entry name" value="Peptidase_M20"/>
</dbReference>
<dbReference type="Pfam" id="PF01546">
    <property type="entry name" value="Peptidase_M20"/>
    <property type="match status" value="1"/>
</dbReference>
<dbReference type="Gene3D" id="3.30.70.360">
    <property type="match status" value="1"/>
</dbReference>
<evidence type="ECO:0000256" key="1">
    <source>
        <dbReference type="ARBA" id="ARBA00022723"/>
    </source>
</evidence>
<accession>A0A9E6XV83</accession>
<name>A0A9E6XV83_9ACTN</name>
<evidence type="ECO:0000256" key="2">
    <source>
        <dbReference type="ARBA" id="ARBA00022801"/>
    </source>
</evidence>
<dbReference type="InterPro" id="IPR036264">
    <property type="entry name" value="Bact_exopeptidase_dim_dom"/>
</dbReference>
<feature type="domain" description="Peptidase M20 dimerisation" evidence="3">
    <location>
        <begin position="168"/>
        <end position="267"/>
    </location>
</feature>
<organism evidence="4 5">
    <name type="scientific">Capillimicrobium parvum</name>
    <dbReference type="NCBI Taxonomy" id="2884022"/>
    <lineage>
        <taxon>Bacteria</taxon>
        <taxon>Bacillati</taxon>
        <taxon>Actinomycetota</taxon>
        <taxon>Thermoleophilia</taxon>
        <taxon>Solirubrobacterales</taxon>
        <taxon>Capillimicrobiaceae</taxon>
        <taxon>Capillimicrobium</taxon>
    </lineage>
</organism>
<keyword evidence="2 4" id="KW-0378">Hydrolase</keyword>
<dbReference type="GO" id="GO:0046872">
    <property type="term" value="F:metal ion binding"/>
    <property type="evidence" value="ECO:0007669"/>
    <property type="project" value="UniProtKB-KW"/>
</dbReference>
<sequence>MSRMDERLLAERLITYDTASKDGLRAAAGFVKGWLEARDIRVVDGVHQGLPVIMAEVGPTGPGVPRVIFHGHVDVVPAHPGQFEPRVEGDRLYGRGAYDMKGALATMMLALRDVGGQGAVNVRFVCVPDEESDDVDSRSIDALVAGPLGDADFAVTGEPTDLHIGVQAKGVLAVRVEVHGRAAHGSTPWLGDNAILKAHDVFRRIETLPFSRMSSDLFDRPSINLSRIAGGDAFNKVPDSCWVDVDIRYLPNQDPGEILAQIRSIADLEIVRCFNRVPAIVSRSNPYVLALRAAVGRAVEGDALSVGRDGASDAVSFLEHGIPAVEFGPVGGGHHGPEEWVSLSSLQRYRAALGTLVDELPAALREAAQPQPLRVVSYDGGRVAR</sequence>
<gene>
    <name evidence="4" type="primary">dapE_1</name>
    <name evidence="4" type="ORF">DSM104329_01463</name>
</gene>
<evidence type="ECO:0000313" key="4">
    <source>
        <dbReference type="EMBL" id="UGS35079.1"/>
    </source>
</evidence>
<dbReference type="InterPro" id="IPR050072">
    <property type="entry name" value="Peptidase_M20A"/>
</dbReference>
<proteinExistence type="predicted"/>
<dbReference type="Proteomes" id="UP001162834">
    <property type="component" value="Chromosome"/>
</dbReference>
<dbReference type="AlphaFoldDB" id="A0A9E6XV83"/>
<dbReference type="SUPFAM" id="SSF55031">
    <property type="entry name" value="Bacterial exopeptidase dimerisation domain"/>
    <property type="match status" value="1"/>
</dbReference>
<dbReference type="EMBL" id="CP087164">
    <property type="protein sequence ID" value="UGS35079.1"/>
    <property type="molecule type" value="Genomic_DNA"/>
</dbReference>